<feature type="region of interest" description="Disordered" evidence="1">
    <location>
        <begin position="1"/>
        <end position="21"/>
    </location>
</feature>
<dbReference type="Proteomes" id="UP000215043">
    <property type="component" value="Chromosome"/>
</dbReference>
<evidence type="ECO:0000256" key="1">
    <source>
        <dbReference type="SAM" id="MobiDB-lite"/>
    </source>
</evidence>
<dbReference type="HOGENOM" id="CLU_2091549_0_0_11"/>
<reference evidence="2 5" key="2">
    <citation type="submission" date="2017-08" db="EMBL/GenBank/DDBJ databases">
        <title>The complete genome sequence of moderately halophilic actinomycete Actinopolyspora erythraea YIM 90600, the producer of novel erythromycin, novel actinopolysporins A-C and tubercidin.</title>
        <authorList>
            <person name="Yin M."/>
            <person name="Tang S."/>
        </authorList>
    </citation>
    <scope>NUCLEOTIDE SEQUENCE [LARGE SCALE GENOMIC DNA]</scope>
    <source>
        <strain evidence="2 5">YIM 90600</strain>
    </source>
</reference>
<proteinExistence type="predicted"/>
<keyword evidence="4" id="KW-1185">Reference proteome</keyword>
<gene>
    <name evidence="2" type="ORF">CDG81_15745</name>
    <name evidence="3" type="ORF">IL38_14015</name>
</gene>
<evidence type="ECO:0000313" key="3">
    <source>
        <dbReference type="EMBL" id="KGI80883.1"/>
    </source>
</evidence>
<protein>
    <submittedName>
        <fullName evidence="2">Uncharacterized protein</fullName>
    </submittedName>
</protein>
<organism evidence="2 5">
    <name type="scientific">Actinopolyspora erythraea</name>
    <dbReference type="NCBI Taxonomy" id="414996"/>
    <lineage>
        <taxon>Bacteria</taxon>
        <taxon>Bacillati</taxon>
        <taxon>Actinomycetota</taxon>
        <taxon>Actinomycetes</taxon>
        <taxon>Actinopolysporales</taxon>
        <taxon>Actinopolysporaceae</taxon>
        <taxon>Actinopolyspora</taxon>
    </lineage>
</organism>
<name>A0A099D3X0_9ACTN</name>
<dbReference type="Proteomes" id="UP000029737">
    <property type="component" value="Unassembled WGS sequence"/>
</dbReference>
<dbReference type="AlphaFoldDB" id="A0A099D3X0"/>
<evidence type="ECO:0000313" key="4">
    <source>
        <dbReference type="Proteomes" id="UP000029737"/>
    </source>
</evidence>
<dbReference type="EMBL" id="JPMV01000025">
    <property type="protein sequence ID" value="KGI80883.1"/>
    <property type="molecule type" value="Genomic_DNA"/>
</dbReference>
<accession>A0A099D3X0</accession>
<evidence type="ECO:0000313" key="5">
    <source>
        <dbReference type="Proteomes" id="UP000215043"/>
    </source>
</evidence>
<evidence type="ECO:0000313" key="2">
    <source>
        <dbReference type="EMBL" id="ASU79488.1"/>
    </source>
</evidence>
<dbReference type="KEGG" id="aey:CDG81_15745"/>
<feature type="region of interest" description="Disordered" evidence="1">
    <location>
        <begin position="37"/>
        <end position="116"/>
    </location>
</feature>
<sequence>MTRTVLAPGEDGSPAGVPPDVRIRPALVVVSRCETETGCVRPPEPQPHLAVRGHLGTGTNGGSKPRWRSRLHRGSARGFDETGDGHTGSRVRPERPLLLSEDIRFGPLPPTRSSEE</sequence>
<dbReference type="EMBL" id="CP022752">
    <property type="protein sequence ID" value="ASU79488.1"/>
    <property type="molecule type" value="Genomic_DNA"/>
</dbReference>
<feature type="compositionally biased region" description="Basic residues" evidence="1">
    <location>
        <begin position="65"/>
        <end position="75"/>
    </location>
</feature>
<reference evidence="3 4" key="1">
    <citation type="journal article" date="2014" name="PLoS ONE">
        <title>Identification and Characterization of a New Erythromycin Biosynthetic Gene Cluster in Actinopolyspora erythraea YIM90600, a Novel Erythronolide-Producing Halophilic Actinomycete Isolated from Salt Field.</title>
        <authorList>
            <person name="Chen D."/>
            <person name="Feng J."/>
            <person name="Huang L."/>
            <person name="Zhang Q."/>
            <person name="Wu J."/>
            <person name="Zhu X."/>
            <person name="Duan Y."/>
            <person name="Xu Z."/>
        </authorList>
    </citation>
    <scope>NUCLEOTIDE SEQUENCE [LARGE SCALE GENOMIC DNA]</scope>
    <source>
        <strain evidence="3 4">YIM90600</strain>
    </source>
</reference>